<organism evidence="5 6">
    <name type="scientific">Ruminococcus bromii</name>
    <dbReference type="NCBI Taxonomy" id="40518"/>
    <lineage>
        <taxon>Bacteria</taxon>
        <taxon>Bacillati</taxon>
        <taxon>Bacillota</taxon>
        <taxon>Clostridia</taxon>
        <taxon>Eubacteriales</taxon>
        <taxon>Oscillospiraceae</taxon>
        <taxon>Ruminococcus</taxon>
    </lineage>
</organism>
<dbReference type="Pfam" id="PF01813">
    <property type="entry name" value="ATP-synt_D"/>
    <property type="match status" value="1"/>
</dbReference>
<keyword evidence="4" id="KW-0066">ATP synthesis</keyword>
<reference evidence="5" key="1">
    <citation type="journal article" date="2018" name="Environ. Microbiol.">
        <title>Sporulation capability and amylosome conservation among diverse human colonic and rumen isolates of the keystone starch-degrader Ruminococcus bromii.</title>
        <authorList>
            <person name="Mukhopadhya I."/>
            <person name="Morais S."/>
            <person name="Laverde-Gomez J."/>
            <person name="Sheridan P.O."/>
            <person name="Walker A.W."/>
            <person name="Kelly W."/>
            <person name="Klieve A.V."/>
            <person name="Ouwerkerk D."/>
            <person name="Duncan S.H."/>
            <person name="Louis P."/>
            <person name="Koropatkin N."/>
            <person name="Cockburn D."/>
            <person name="Kibler R."/>
            <person name="Cooper P.J."/>
            <person name="Sandoval C."/>
            <person name="Crost E."/>
            <person name="Juge N."/>
            <person name="Bayer E.A."/>
            <person name="Flint H.J."/>
        </authorList>
    </citation>
    <scope>NUCLEOTIDE SEQUENCE [LARGE SCALE GENOMIC DNA]</scope>
    <source>
        <strain evidence="5">ATCC 27255</strain>
    </source>
</reference>
<comment type="similarity">
    <text evidence="1 4">Belongs to the V-ATPase D subunit family.</text>
</comment>
<evidence type="ECO:0000256" key="3">
    <source>
        <dbReference type="ARBA" id="ARBA00023065"/>
    </source>
</evidence>
<dbReference type="Gene3D" id="1.10.287.3240">
    <property type="match status" value="1"/>
</dbReference>
<protein>
    <recommendedName>
        <fullName evidence="4">V-type ATP synthase subunit D</fullName>
    </recommendedName>
    <alternativeName>
        <fullName evidence="4">V-ATPase subunit D</fullName>
    </alternativeName>
</protein>
<comment type="caution">
    <text evidence="5">The sequence shown here is derived from an EMBL/GenBank/DDBJ whole genome shotgun (WGS) entry which is preliminary data.</text>
</comment>
<dbReference type="AlphaFoldDB" id="A0A2N0UMR3"/>
<dbReference type="PANTHER" id="PTHR11671">
    <property type="entry name" value="V-TYPE ATP SYNTHASE SUBUNIT D"/>
    <property type="match status" value="1"/>
</dbReference>
<dbReference type="EMBL" id="NNSR01000063">
    <property type="protein sequence ID" value="PKD28282.1"/>
    <property type="molecule type" value="Genomic_DNA"/>
</dbReference>
<comment type="function">
    <text evidence="4">Produces ATP from ADP in the presence of a proton gradient across the membrane.</text>
</comment>
<dbReference type="GO" id="GO:0046961">
    <property type="term" value="F:proton-transporting ATPase activity, rotational mechanism"/>
    <property type="evidence" value="ECO:0007669"/>
    <property type="project" value="InterPro"/>
</dbReference>
<gene>
    <name evidence="5" type="primary">ntpD_1</name>
    <name evidence="4" type="synonym">atpD</name>
    <name evidence="5" type="ORF">RBATCC27255_01336</name>
</gene>
<evidence type="ECO:0000313" key="5">
    <source>
        <dbReference type="EMBL" id="PKD28282.1"/>
    </source>
</evidence>
<dbReference type="HAMAP" id="MF_00271">
    <property type="entry name" value="ATP_synth_D_arch"/>
    <property type="match status" value="1"/>
</dbReference>
<evidence type="ECO:0000313" key="6">
    <source>
        <dbReference type="Proteomes" id="UP000233425"/>
    </source>
</evidence>
<dbReference type="GO" id="GO:0042777">
    <property type="term" value="P:proton motive force-driven plasma membrane ATP synthesis"/>
    <property type="evidence" value="ECO:0007669"/>
    <property type="project" value="UniProtKB-UniRule"/>
</dbReference>
<dbReference type="InterPro" id="IPR002699">
    <property type="entry name" value="V_ATPase_D"/>
</dbReference>
<dbReference type="GO" id="GO:0046933">
    <property type="term" value="F:proton-transporting ATP synthase activity, rotational mechanism"/>
    <property type="evidence" value="ECO:0007669"/>
    <property type="project" value="UniProtKB-UniRule"/>
</dbReference>
<dbReference type="Proteomes" id="UP000233425">
    <property type="component" value="Unassembled WGS sequence"/>
</dbReference>
<evidence type="ECO:0000256" key="1">
    <source>
        <dbReference type="ARBA" id="ARBA00005850"/>
    </source>
</evidence>
<dbReference type="GeneID" id="93768651"/>
<keyword evidence="6" id="KW-1185">Reference proteome</keyword>
<dbReference type="NCBIfam" id="TIGR00309">
    <property type="entry name" value="V_ATPase_subD"/>
    <property type="match status" value="1"/>
</dbReference>
<evidence type="ECO:0000256" key="2">
    <source>
        <dbReference type="ARBA" id="ARBA00022448"/>
    </source>
</evidence>
<sequence length="220" mass="25002">MAVQTVPTKGNLMNTKKSLALAKNGYELLDRKRNILIREMMTLIDHANAIQQKIDDAYAEAYTALQTANVTNGFCEDISNAIPYENGLKLDSRSVMGVEIPILTIEEREDHNYLHYGLRTTNSAIDKVYTKFTEVKNLTVELAEIENSVYRLADSIKKTQKRANALKNIMIPRFEETVKFISDALDEKDREEFSRLKVIKKKKQKDAALKKAKELSAESA</sequence>
<dbReference type="RefSeq" id="WP_101029317.1">
    <property type="nucleotide sequence ID" value="NZ_CABMMZ010000063.1"/>
</dbReference>
<keyword evidence="2 4" id="KW-0813">Transport</keyword>
<name>A0A2N0UMR3_9FIRM</name>
<keyword evidence="3 4" id="KW-0406">Ion transport</keyword>
<evidence type="ECO:0000256" key="4">
    <source>
        <dbReference type="HAMAP-Rule" id="MF_00271"/>
    </source>
</evidence>
<proteinExistence type="inferred from homology"/>
<dbReference type="GO" id="GO:0005524">
    <property type="term" value="F:ATP binding"/>
    <property type="evidence" value="ECO:0007669"/>
    <property type="project" value="UniProtKB-UniRule"/>
</dbReference>
<keyword evidence="4" id="KW-0375">Hydrogen ion transport</keyword>
<accession>A0A2N0UMR3</accession>